<evidence type="ECO:0000256" key="1">
    <source>
        <dbReference type="SAM" id="MobiDB-lite"/>
    </source>
</evidence>
<evidence type="ECO:0000313" key="3">
    <source>
        <dbReference type="Proteomes" id="UP000799757"/>
    </source>
</evidence>
<feature type="region of interest" description="Disordered" evidence="1">
    <location>
        <begin position="153"/>
        <end position="208"/>
    </location>
</feature>
<dbReference type="OrthoDB" id="4226666at2759"/>
<protein>
    <submittedName>
        <fullName evidence="2">Uncharacterized protein</fullName>
    </submittedName>
</protein>
<keyword evidence="3" id="KW-1185">Reference proteome</keyword>
<feature type="compositionally biased region" description="Gly residues" evidence="1">
    <location>
        <begin position="418"/>
        <end position="427"/>
    </location>
</feature>
<feature type="region of interest" description="Disordered" evidence="1">
    <location>
        <begin position="316"/>
        <end position="429"/>
    </location>
</feature>
<accession>A0A6A6WZI6</accession>
<name>A0A6A6WZI6_9PLEO</name>
<dbReference type="PANTHER" id="PTHR35392">
    <property type="entry name" value="ZN(II)2CYS6 TRANSCRIPTION FACTOR (EUROFUNG)-RELATED-RELATED"/>
    <property type="match status" value="1"/>
</dbReference>
<reference evidence="2" key="1">
    <citation type="journal article" date="2020" name="Stud. Mycol.">
        <title>101 Dothideomycetes genomes: a test case for predicting lifestyles and emergence of pathogens.</title>
        <authorList>
            <person name="Haridas S."/>
            <person name="Albert R."/>
            <person name="Binder M."/>
            <person name="Bloem J."/>
            <person name="Labutti K."/>
            <person name="Salamov A."/>
            <person name="Andreopoulos B."/>
            <person name="Baker S."/>
            <person name="Barry K."/>
            <person name="Bills G."/>
            <person name="Bluhm B."/>
            <person name="Cannon C."/>
            <person name="Castanera R."/>
            <person name="Culley D."/>
            <person name="Daum C."/>
            <person name="Ezra D."/>
            <person name="Gonzalez J."/>
            <person name="Henrissat B."/>
            <person name="Kuo A."/>
            <person name="Liang C."/>
            <person name="Lipzen A."/>
            <person name="Lutzoni F."/>
            <person name="Magnuson J."/>
            <person name="Mondo S."/>
            <person name="Nolan M."/>
            <person name="Ohm R."/>
            <person name="Pangilinan J."/>
            <person name="Park H.-J."/>
            <person name="Ramirez L."/>
            <person name="Alfaro M."/>
            <person name="Sun H."/>
            <person name="Tritt A."/>
            <person name="Yoshinaga Y."/>
            <person name="Zwiers L.-H."/>
            <person name="Turgeon B."/>
            <person name="Goodwin S."/>
            <person name="Spatafora J."/>
            <person name="Crous P."/>
            <person name="Grigoriev I."/>
        </authorList>
    </citation>
    <scope>NUCLEOTIDE SEQUENCE</scope>
    <source>
        <strain evidence="2">CBS 109.77</strain>
    </source>
</reference>
<dbReference type="EMBL" id="MU002123">
    <property type="protein sequence ID" value="KAF2789640.1"/>
    <property type="molecule type" value="Genomic_DNA"/>
</dbReference>
<dbReference type="AlphaFoldDB" id="A0A6A6WZI6"/>
<proteinExistence type="predicted"/>
<dbReference type="InterPro" id="IPR052973">
    <property type="entry name" value="Fungal_sec-metab_reg_TF"/>
</dbReference>
<feature type="compositionally biased region" description="Polar residues" evidence="1">
    <location>
        <begin position="24"/>
        <end position="41"/>
    </location>
</feature>
<feature type="compositionally biased region" description="Low complexity" evidence="1">
    <location>
        <begin position="43"/>
        <end position="63"/>
    </location>
</feature>
<feature type="compositionally biased region" description="Polar residues" evidence="1">
    <location>
        <begin position="182"/>
        <end position="191"/>
    </location>
</feature>
<dbReference type="Proteomes" id="UP000799757">
    <property type="component" value="Unassembled WGS sequence"/>
</dbReference>
<evidence type="ECO:0000313" key="2">
    <source>
        <dbReference type="EMBL" id="KAF2789640.1"/>
    </source>
</evidence>
<gene>
    <name evidence="2" type="ORF">K505DRAFT_252869</name>
</gene>
<organism evidence="2 3">
    <name type="scientific">Melanomma pulvis-pyrius CBS 109.77</name>
    <dbReference type="NCBI Taxonomy" id="1314802"/>
    <lineage>
        <taxon>Eukaryota</taxon>
        <taxon>Fungi</taxon>
        <taxon>Dikarya</taxon>
        <taxon>Ascomycota</taxon>
        <taxon>Pezizomycotina</taxon>
        <taxon>Dothideomycetes</taxon>
        <taxon>Pleosporomycetidae</taxon>
        <taxon>Pleosporales</taxon>
        <taxon>Melanommataceae</taxon>
        <taxon>Melanomma</taxon>
    </lineage>
</organism>
<dbReference type="PANTHER" id="PTHR35392:SF1">
    <property type="entry name" value="ZN(II)2CYS6 TRANSCRIPTION FACTOR (EUROFUNG)"/>
    <property type="match status" value="1"/>
</dbReference>
<sequence>MSTYNPFYQYQEQPQVLLTSNAFGYGQYDSQGPKTPTSLINHSGLSPGPLSTPPLSRNTSQPPEQLPEQPPDHMAWDDVVGSISDSPTSVRTPDNDAFDFDMLDASESMRNFYENPNAAMMTTRVSHQALPAMDTNMYFTDQAIEEAFNATVASQQQQYHAPYGPHGQPPQNRVAPQPYNHFYSQNYTRQPPRQDPWTGQGPLRNPNVPQPGMVVFDPVTDPMEYNDFVSFDNVVDWRMNNTDPNFLVSPNEPAPTHDNVFFLASQNQTHGYPQPHNHLHNHSPMGMRLTVPSPSPDSQKFVNYNSSSTLFTDIYTTESQYPPPSPVASSIGQAALSPYQPPISPQASAPSPGGSEGVFSSYQHSDGFVDPYPREQFEPQPPPSPVQVQRAPRTVPEVTFDPSPEPESQRAQSISSRGAGGRPGGRALGTHLQPKVAKAAHDMRKITACWHCVLQRDKCGPGDICERCMKRSQRPNADCGLGCSRIKLVELSESFLPTLVTQMHEDSHLTHFVSQYIHQWQNVEITIYMTCGQKTMPRIPVKVYEFVPKGAALLEQIQYKTNLQTRQRYAVKMKSPALGMVHINHNEEKKYDKYISDIVDHHLDDFGDLCWAEDDNDFQQKLFALMTRVKPKSDDEAKLFREVYRLIVCTFIMSHTLTIAEENKQRSLSKMHSYAGCDSYIENNTSPRMTNRQLKYFFSRLQRNIMSTILNKLQQIYKSSKGCDKWLAAFIVVVGMCMAHEDQQKTIHQVMATKATTERTDMRDAQARADIACREIDGRMAFISHIFRLKYSRKCNPLRDADHDWEHEVGFGDAGSVLFVRQVAQLVKENIDYLQGRQSISISYANQEQYTSRLVGQFLLSFWLPS</sequence>
<feature type="region of interest" description="Disordered" evidence="1">
    <location>
        <begin position="24"/>
        <end position="75"/>
    </location>
</feature>